<keyword evidence="2" id="KW-1185">Reference proteome</keyword>
<proteinExistence type="predicted"/>
<dbReference type="OrthoDB" id="875352at2"/>
<sequence>MERVKPDFSCRIDELVPLARLLRVSYVRDQADFQALLPADYTAAFLTDYDQRLAAADELEATSVQVAKRMVFTERIHQVYQQLPQALDFLAARVRRATPLTVPADRFGIEQARRARNHDDHPGLEAALKTLLQNIAANSAALAQRGQQPTDTQQLQDLYDSLVQETTAQGSQMSQQKGHTDDNMTVLNALYAPMKHLFDDGKALYARSDKAKYEDYTFAQLLKRVRRERNEQ</sequence>
<reference evidence="2" key="1">
    <citation type="submission" date="2016-10" db="EMBL/GenBank/DDBJ databases">
        <authorList>
            <person name="Varghese N."/>
            <person name="Submissions S."/>
        </authorList>
    </citation>
    <scope>NUCLEOTIDE SEQUENCE [LARGE SCALE GENOMIC DNA]</scope>
    <source>
        <strain evidence="2">CGMCC 1.8975</strain>
    </source>
</reference>
<accession>A0A1H3EGH5</accession>
<dbReference type="Proteomes" id="UP000199249">
    <property type="component" value="Unassembled WGS sequence"/>
</dbReference>
<gene>
    <name evidence="1" type="ORF">SAMN04488069_103103</name>
</gene>
<organism evidence="1 2">
    <name type="scientific">Hymenobacter psychrophilus</name>
    <dbReference type="NCBI Taxonomy" id="651662"/>
    <lineage>
        <taxon>Bacteria</taxon>
        <taxon>Pseudomonadati</taxon>
        <taxon>Bacteroidota</taxon>
        <taxon>Cytophagia</taxon>
        <taxon>Cytophagales</taxon>
        <taxon>Hymenobacteraceae</taxon>
        <taxon>Hymenobacter</taxon>
    </lineage>
</organism>
<dbReference type="AlphaFoldDB" id="A0A1H3EGH5"/>
<dbReference type="EMBL" id="FNOV01000003">
    <property type="protein sequence ID" value="SDX77029.1"/>
    <property type="molecule type" value="Genomic_DNA"/>
</dbReference>
<protein>
    <submittedName>
        <fullName evidence="1">Uncharacterized protein</fullName>
    </submittedName>
</protein>
<evidence type="ECO:0000313" key="2">
    <source>
        <dbReference type="Proteomes" id="UP000199249"/>
    </source>
</evidence>
<evidence type="ECO:0000313" key="1">
    <source>
        <dbReference type="EMBL" id="SDX77029.1"/>
    </source>
</evidence>
<name>A0A1H3EGH5_9BACT</name>
<dbReference type="RefSeq" id="WP_092738438.1">
    <property type="nucleotide sequence ID" value="NZ_FNOV01000003.1"/>
</dbReference>